<gene>
    <name evidence="3" type="ORF">MELA_00745</name>
</gene>
<sequence length="141" mass="14824">MRQLGKKRSRIGGEAGSTIVEMALILPLFLLLVFGIFEFGRAWLIINTLNHAAREAVRLASVTPNLTTNNGAVITKATTILTSAGIAGATVTNTAATGTPLETTVNIALTYTWLTGIGPLLGFSFAGTIPLSSSATMRYEL</sequence>
<evidence type="ECO:0000313" key="4">
    <source>
        <dbReference type="Proteomes" id="UP000334340"/>
    </source>
</evidence>
<accession>A0A564ZGE9</accession>
<feature type="transmembrane region" description="Helical" evidence="1">
    <location>
        <begin position="20"/>
        <end position="37"/>
    </location>
</feature>
<name>A0A564ZGE9_9BACT</name>
<dbReference type="Proteomes" id="UP000334340">
    <property type="component" value="Unassembled WGS sequence"/>
</dbReference>
<dbReference type="InterPro" id="IPR012495">
    <property type="entry name" value="TadE-like_dom"/>
</dbReference>
<protein>
    <submittedName>
        <fullName evidence="3">TadE-like protein</fullName>
    </submittedName>
</protein>
<reference evidence="3 4" key="1">
    <citation type="submission" date="2019-07" db="EMBL/GenBank/DDBJ databases">
        <authorList>
            <person name="Cremers G."/>
        </authorList>
    </citation>
    <scope>NUCLEOTIDE SEQUENCE [LARGE SCALE GENOMIC DNA]</scope>
</reference>
<keyword evidence="1" id="KW-0812">Transmembrane</keyword>
<proteinExistence type="predicted"/>
<keyword evidence="4" id="KW-1185">Reference proteome</keyword>
<feature type="transmembrane region" description="Helical" evidence="1">
    <location>
        <begin position="111"/>
        <end position="131"/>
    </location>
</feature>
<dbReference type="AlphaFoldDB" id="A0A564ZGE9"/>
<organism evidence="3 4">
    <name type="scientific">Candidatus Methylomirabilis lanthanidiphila</name>
    <dbReference type="NCBI Taxonomy" id="2211376"/>
    <lineage>
        <taxon>Bacteria</taxon>
        <taxon>Candidatus Methylomirabilota</taxon>
        <taxon>Candidatus Methylomirabilia</taxon>
        <taxon>Candidatus Methylomirabilales</taxon>
        <taxon>Candidatus Methylomirabilaceae</taxon>
        <taxon>Candidatus Methylomirabilis</taxon>
    </lineage>
</organism>
<evidence type="ECO:0000313" key="3">
    <source>
        <dbReference type="EMBL" id="VUZ84374.1"/>
    </source>
</evidence>
<feature type="domain" description="TadE-like" evidence="2">
    <location>
        <begin position="16"/>
        <end position="58"/>
    </location>
</feature>
<evidence type="ECO:0000259" key="2">
    <source>
        <dbReference type="Pfam" id="PF07811"/>
    </source>
</evidence>
<dbReference type="Pfam" id="PF07811">
    <property type="entry name" value="TadE"/>
    <property type="match status" value="1"/>
</dbReference>
<dbReference type="EMBL" id="CABIKM010000011">
    <property type="protein sequence ID" value="VUZ84374.1"/>
    <property type="molecule type" value="Genomic_DNA"/>
</dbReference>
<keyword evidence="1" id="KW-0472">Membrane</keyword>
<evidence type="ECO:0000256" key="1">
    <source>
        <dbReference type="SAM" id="Phobius"/>
    </source>
</evidence>
<keyword evidence="1" id="KW-1133">Transmembrane helix</keyword>